<dbReference type="KEGG" id="rtg:NCTC13098_01444"/>
<accession>A0A3P8JEC5</accession>
<dbReference type="Gene3D" id="3.10.450.50">
    <property type="match status" value="1"/>
</dbReference>
<dbReference type="Proteomes" id="UP000274346">
    <property type="component" value="Chromosome"/>
</dbReference>
<evidence type="ECO:0000313" key="1">
    <source>
        <dbReference type="EMBL" id="VDR25138.1"/>
    </source>
</evidence>
<gene>
    <name evidence="1" type="ORF">NCTC13098_01444</name>
</gene>
<proteinExistence type="predicted"/>
<name>A0A3P8JEC5_RAOTE</name>
<dbReference type="SUPFAM" id="SSF54427">
    <property type="entry name" value="NTF2-like"/>
    <property type="match status" value="1"/>
</dbReference>
<protein>
    <submittedName>
        <fullName evidence="1">Uncharacterized protein conserved in bacteria</fullName>
    </submittedName>
</protein>
<organism evidence="1 2">
    <name type="scientific">Raoultella terrigena</name>
    <name type="common">Klebsiella terrigena</name>
    <dbReference type="NCBI Taxonomy" id="577"/>
    <lineage>
        <taxon>Bacteria</taxon>
        <taxon>Pseudomonadati</taxon>
        <taxon>Pseudomonadota</taxon>
        <taxon>Gammaproteobacteria</taxon>
        <taxon>Enterobacterales</taxon>
        <taxon>Enterobacteriaceae</taxon>
        <taxon>Klebsiella/Raoultella group</taxon>
        <taxon>Raoultella</taxon>
    </lineage>
</organism>
<sequence length="126" mass="14075">MSAYFEEVLDAHVVIENWLGRKEGSAEALMGALYPGFYAGRHRRRPYGSSNGQRFFPAVCGSRAGLTIAIDSLTELARWHDGAAVLYRETQTLPGQAPTVRWSTVVFRQEDERICGATCRRPGRVE</sequence>
<evidence type="ECO:0000313" key="2">
    <source>
        <dbReference type="Proteomes" id="UP000274346"/>
    </source>
</evidence>
<dbReference type="PIRSF" id="PIRSF029394">
    <property type="entry name" value="UCP029394"/>
    <property type="match status" value="1"/>
</dbReference>
<dbReference type="AlphaFoldDB" id="A0A3P8JEC5"/>
<dbReference type="InterPro" id="IPR032710">
    <property type="entry name" value="NTF2-like_dom_sf"/>
</dbReference>
<reference evidence="1 2" key="1">
    <citation type="submission" date="2018-12" db="EMBL/GenBank/DDBJ databases">
        <authorList>
            <consortium name="Pathogen Informatics"/>
        </authorList>
    </citation>
    <scope>NUCLEOTIDE SEQUENCE [LARGE SCALE GENOMIC DNA]</scope>
    <source>
        <strain evidence="1 2">NCTC13098</strain>
    </source>
</reference>
<dbReference type="InterPro" id="IPR016918">
    <property type="entry name" value="UCP029394"/>
</dbReference>
<dbReference type="EMBL" id="LR131271">
    <property type="protein sequence ID" value="VDR25138.1"/>
    <property type="molecule type" value="Genomic_DNA"/>
</dbReference>